<dbReference type="PANTHER" id="PTHR43798">
    <property type="entry name" value="MONOACYLGLYCEROL LIPASE"/>
    <property type="match status" value="1"/>
</dbReference>
<comment type="caution">
    <text evidence="2">The sequence shown here is derived from an EMBL/GenBank/DDBJ whole genome shotgun (WGS) entry which is preliminary data.</text>
</comment>
<dbReference type="Gene3D" id="3.40.50.1820">
    <property type="entry name" value="alpha/beta hydrolase"/>
    <property type="match status" value="1"/>
</dbReference>
<dbReference type="Proteomes" id="UP000589520">
    <property type="component" value="Unassembled WGS sequence"/>
</dbReference>
<reference evidence="2 3" key="1">
    <citation type="submission" date="2020-07" db="EMBL/GenBank/DDBJ databases">
        <title>Genomic Encyclopedia of Type Strains, Phase IV (KMG-V): Genome sequencing to study the core and pangenomes of soil and plant-associated prokaryotes.</title>
        <authorList>
            <person name="Whitman W."/>
        </authorList>
    </citation>
    <scope>NUCLEOTIDE SEQUENCE [LARGE SCALE GENOMIC DNA]</scope>
    <source>
        <strain evidence="2 3">X4EP2</strain>
    </source>
</reference>
<gene>
    <name evidence="2" type="ORF">HDF17_001023</name>
</gene>
<dbReference type="Pfam" id="PF00561">
    <property type="entry name" value="Abhydrolase_1"/>
    <property type="match status" value="1"/>
</dbReference>
<feature type="domain" description="AB hydrolase-1" evidence="1">
    <location>
        <begin position="68"/>
        <end position="176"/>
    </location>
</feature>
<dbReference type="InterPro" id="IPR050266">
    <property type="entry name" value="AB_hydrolase_sf"/>
</dbReference>
<accession>A0A7Y9PF30</accession>
<dbReference type="SUPFAM" id="SSF53474">
    <property type="entry name" value="alpha/beta-Hydrolases"/>
    <property type="match status" value="1"/>
</dbReference>
<dbReference type="InterPro" id="IPR000073">
    <property type="entry name" value="AB_hydrolase_1"/>
</dbReference>
<organism evidence="2 3">
    <name type="scientific">Granulicella arctica</name>
    <dbReference type="NCBI Taxonomy" id="940613"/>
    <lineage>
        <taxon>Bacteria</taxon>
        <taxon>Pseudomonadati</taxon>
        <taxon>Acidobacteriota</taxon>
        <taxon>Terriglobia</taxon>
        <taxon>Terriglobales</taxon>
        <taxon>Acidobacteriaceae</taxon>
        <taxon>Granulicella</taxon>
    </lineage>
</organism>
<evidence type="ECO:0000259" key="1">
    <source>
        <dbReference type="Pfam" id="PF00561"/>
    </source>
</evidence>
<evidence type="ECO:0000313" key="2">
    <source>
        <dbReference type="EMBL" id="NYF78736.1"/>
    </source>
</evidence>
<dbReference type="PANTHER" id="PTHR43798:SF33">
    <property type="entry name" value="HYDROLASE, PUTATIVE (AFU_ORTHOLOGUE AFUA_2G14860)-RELATED"/>
    <property type="match status" value="1"/>
</dbReference>
<name>A0A7Y9PF30_9BACT</name>
<keyword evidence="3" id="KW-1185">Reference proteome</keyword>
<dbReference type="GO" id="GO:0016020">
    <property type="term" value="C:membrane"/>
    <property type="evidence" value="ECO:0007669"/>
    <property type="project" value="TreeGrafter"/>
</dbReference>
<evidence type="ECO:0000313" key="3">
    <source>
        <dbReference type="Proteomes" id="UP000589520"/>
    </source>
</evidence>
<dbReference type="EMBL" id="JACCCW010000001">
    <property type="protein sequence ID" value="NYF78736.1"/>
    <property type="molecule type" value="Genomic_DNA"/>
</dbReference>
<sequence length="288" mass="31572">MKTQGTVNLQTAERTRLAKFGMISACCVALLAVCGAGQASKPVTSSQQLWNIGSKSLFLSCTGTRHGPAVILESGRGRTSSDWSKVQPDIATFTQVCSYDRDGLGQSRPQRTAPEDAAQFVDDLHRLLSVADVQPPYVLVGHSLGGLLVRLYQMKYPETVKGLVLIDPVHGETWRVLQVDPHELDGQTPEQIRRTGQLPPTERLEWHTDIPLIVLGHGKSIDFPPPLAAKSAQIEANFLAADKDLASRSSHGQFRLAERSGHFIQIAQPELVSKSIREVWDAAMEAHR</sequence>
<dbReference type="InterPro" id="IPR029058">
    <property type="entry name" value="AB_hydrolase_fold"/>
</dbReference>
<dbReference type="RefSeq" id="WP_179488420.1">
    <property type="nucleotide sequence ID" value="NZ_JACCCW010000001.1"/>
</dbReference>
<protein>
    <submittedName>
        <fullName evidence="2">Pimeloyl-ACP methyl ester carboxylesterase</fullName>
    </submittedName>
</protein>
<proteinExistence type="predicted"/>
<dbReference type="AlphaFoldDB" id="A0A7Y9PF30"/>